<reference evidence="4 5" key="1">
    <citation type="submission" date="2019-12" db="EMBL/GenBank/DDBJ databases">
        <title>The genome of Stappia indica PHM037.</title>
        <authorList>
            <person name="Kacar D."/>
            <person name="Galan B."/>
            <person name="Canedo L."/>
            <person name="Rodriguez P."/>
            <person name="de la Calle F."/>
            <person name="Garcia J.L."/>
        </authorList>
    </citation>
    <scope>NUCLEOTIDE SEQUENCE [LARGE SCALE GENOMIC DNA]</scope>
    <source>
        <strain evidence="4 5">PHM037</strain>
    </source>
</reference>
<gene>
    <name evidence="4" type="ORF">GH266_11000</name>
</gene>
<dbReference type="Pfam" id="PF00156">
    <property type="entry name" value="Pribosyltran"/>
    <property type="match status" value="1"/>
</dbReference>
<evidence type="ECO:0000313" key="4">
    <source>
        <dbReference type="EMBL" id="QGZ34989.1"/>
    </source>
</evidence>
<dbReference type="OrthoDB" id="9779910at2"/>
<accession>A0A857C7Y6</accession>
<dbReference type="KEGG" id="siw:GH266_11000"/>
<organism evidence="4 5">
    <name type="scientific">Stappia indica</name>
    <dbReference type="NCBI Taxonomy" id="538381"/>
    <lineage>
        <taxon>Bacteria</taxon>
        <taxon>Pseudomonadati</taxon>
        <taxon>Pseudomonadota</taxon>
        <taxon>Alphaproteobacteria</taxon>
        <taxon>Hyphomicrobiales</taxon>
        <taxon>Stappiaceae</taxon>
        <taxon>Stappia</taxon>
    </lineage>
</organism>
<evidence type="ECO:0000256" key="1">
    <source>
        <dbReference type="ARBA" id="ARBA00008007"/>
    </source>
</evidence>
<evidence type="ECO:0000313" key="5">
    <source>
        <dbReference type="Proteomes" id="UP000435648"/>
    </source>
</evidence>
<dbReference type="Gene3D" id="3.40.50.2020">
    <property type="match status" value="1"/>
</dbReference>
<dbReference type="Pfam" id="PF18912">
    <property type="entry name" value="DZR_2"/>
    <property type="match status" value="1"/>
</dbReference>
<sequence>MAGGEAAADGGRTGRRIRWPLRGQAVAGAFAAAGRRVLDLVLPPTCLACDAIVGQEATLCPSCWEQMPFLAPPWCERLGLPFAYDLGPGALSPQAIARPPAFDRLRAVAAYEGPARVLVSRLKYYDRPAMAAAMGQWMARAGSELLAPREEEAGPPVIVPVPLHRLRLWSRRYNQSGLLAREMGRALGLTVAPQALVRRKRTRQQVGLDAAARARNVSGAFSVTPQGLMTISGRRVVLVDDVYTTGATVGAATRALLREGATAVDVMVFAHAGADTPLG</sequence>
<evidence type="ECO:0000259" key="2">
    <source>
        <dbReference type="Pfam" id="PF00156"/>
    </source>
</evidence>
<dbReference type="InterPro" id="IPR051910">
    <property type="entry name" value="ComF/GntX_DNA_util-trans"/>
</dbReference>
<evidence type="ECO:0000259" key="3">
    <source>
        <dbReference type="Pfam" id="PF18912"/>
    </source>
</evidence>
<comment type="similarity">
    <text evidence="1">Belongs to the ComF/GntX family.</text>
</comment>
<dbReference type="InterPro" id="IPR029057">
    <property type="entry name" value="PRTase-like"/>
</dbReference>
<dbReference type="CDD" id="cd06223">
    <property type="entry name" value="PRTases_typeI"/>
    <property type="match status" value="1"/>
</dbReference>
<dbReference type="InterPro" id="IPR000836">
    <property type="entry name" value="PRTase_dom"/>
</dbReference>
<dbReference type="AlphaFoldDB" id="A0A857C7Y6"/>
<protein>
    <submittedName>
        <fullName evidence="4">ComF family protein</fullName>
    </submittedName>
</protein>
<dbReference type="Proteomes" id="UP000435648">
    <property type="component" value="Chromosome"/>
</dbReference>
<name>A0A857C7Y6_9HYPH</name>
<feature type="domain" description="Phosphoribosyltransferase" evidence="2">
    <location>
        <begin position="194"/>
        <end position="276"/>
    </location>
</feature>
<dbReference type="SUPFAM" id="SSF53271">
    <property type="entry name" value="PRTase-like"/>
    <property type="match status" value="1"/>
</dbReference>
<dbReference type="PANTHER" id="PTHR47505">
    <property type="entry name" value="DNA UTILIZATION PROTEIN YHGH"/>
    <property type="match status" value="1"/>
</dbReference>
<dbReference type="InterPro" id="IPR044005">
    <property type="entry name" value="DZR_2"/>
</dbReference>
<dbReference type="PANTHER" id="PTHR47505:SF1">
    <property type="entry name" value="DNA UTILIZATION PROTEIN YHGH"/>
    <property type="match status" value="1"/>
</dbReference>
<feature type="domain" description="Double zinc ribbon" evidence="3">
    <location>
        <begin position="37"/>
        <end position="85"/>
    </location>
</feature>
<proteinExistence type="inferred from homology"/>
<dbReference type="EMBL" id="CP046908">
    <property type="protein sequence ID" value="QGZ34989.1"/>
    <property type="molecule type" value="Genomic_DNA"/>
</dbReference>